<gene>
    <name evidence="1" type="ORF">QQF64_006060</name>
</gene>
<reference evidence="1 2" key="1">
    <citation type="submission" date="2023-09" db="EMBL/GenBank/DDBJ databases">
        <authorList>
            <person name="Wang M."/>
        </authorList>
    </citation>
    <scope>NUCLEOTIDE SEQUENCE [LARGE SCALE GENOMIC DNA]</scope>
    <source>
        <strain evidence="1">GT-2023</strain>
        <tissue evidence="1">Liver</tissue>
    </source>
</reference>
<evidence type="ECO:0000313" key="1">
    <source>
        <dbReference type="EMBL" id="KAL1263321.1"/>
    </source>
</evidence>
<keyword evidence="2" id="KW-1185">Reference proteome</keyword>
<name>A0ABR3MG78_9TELE</name>
<dbReference type="EMBL" id="JAYMGO010000013">
    <property type="protein sequence ID" value="KAL1263321.1"/>
    <property type="molecule type" value="Genomic_DNA"/>
</dbReference>
<accession>A0ABR3MG78</accession>
<evidence type="ECO:0000313" key="2">
    <source>
        <dbReference type="Proteomes" id="UP001558613"/>
    </source>
</evidence>
<protein>
    <submittedName>
        <fullName evidence="1">Uncharacterized protein</fullName>
    </submittedName>
</protein>
<organism evidence="1 2">
    <name type="scientific">Cirrhinus molitorella</name>
    <name type="common">mud carp</name>
    <dbReference type="NCBI Taxonomy" id="172907"/>
    <lineage>
        <taxon>Eukaryota</taxon>
        <taxon>Metazoa</taxon>
        <taxon>Chordata</taxon>
        <taxon>Craniata</taxon>
        <taxon>Vertebrata</taxon>
        <taxon>Euteleostomi</taxon>
        <taxon>Actinopterygii</taxon>
        <taxon>Neopterygii</taxon>
        <taxon>Teleostei</taxon>
        <taxon>Ostariophysi</taxon>
        <taxon>Cypriniformes</taxon>
        <taxon>Cyprinidae</taxon>
        <taxon>Labeoninae</taxon>
        <taxon>Labeonini</taxon>
        <taxon>Cirrhinus</taxon>
    </lineage>
</organism>
<sequence>MQWGDTYLKATAEPKRAVLWGLYKPFLPRVKDFSRVALPTGQHPIMSAAPEVTEPDLQTLCSATSKIKWRRNEWRSCHSLCFCIQASVVQLRCEMPPAGSQTMTVRGIYSDIYTYELHNDMTVKY</sequence>
<proteinExistence type="predicted"/>
<dbReference type="Proteomes" id="UP001558613">
    <property type="component" value="Unassembled WGS sequence"/>
</dbReference>
<comment type="caution">
    <text evidence="1">The sequence shown here is derived from an EMBL/GenBank/DDBJ whole genome shotgun (WGS) entry which is preliminary data.</text>
</comment>